<protein>
    <submittedName>
        <fullName evidence="2">Uncharacterized protein</fullName>
    </submittedName>
</protein>
<evidence type="ECO:0000256" key="1">
    <source>
        <dbReference type="SAM" id="MobiDB-lite"/>
    </source>
</evidence>
<keyword evidence="3" id="KW-1185">Reference proteome</keyword>
<name>A0ABS8UT81_DATST</name>
<sequence length="96" mass="10611">MGKMMRQIEAWVGSGRSGRCGGISPVSSDGGRKNDDVFGRRWRATGSALQTEEKSEKMESRRLGVDESVRRMKRKAMATHFAGSRTAASWFRQASG</sequence>
<gene>
    <name evidence="2" type="ORF">HAX54_020305</name>
</gene>
<accession>A0ABS8UT81</accession>
<evidence type="ECO:0000313" key="3">
    <source>
        <dbReference type="Proteomes" id="UP000823775"/>
    </source>
</evidence>
<dbReference type="Proteomes" id="UP000823775">
    <property type="component" value="Unassembled WGS sequence"/>
</dbReference>
<organism evidence="2 3">
    <name type="scientific">Datura stramonium</name>
    <name type="common">Jimsonweed</name>
    <name type="synonym">Common thornapple</name>
    <dbReference type="NCBI Taxonomy" id="4076"/>
    <lineage>
        <taxon>Eukaryota</taxon>
        <taxon>Viridiplantae</taxon>
        <taxon>Streptophyta</taxon>
        <taxon>Embryophyta</taxon>
        <taxon>Tracheophyta</taxon>
        <taxon>Spermatophyta</taxon>
        <taxon>Magnoliopsida</taxon>
        <taxon>eudicotyledons</taxon>
        <taxon>Gunneridae</taxon>
        <taxon>Pentapetalae</taxon>
        <taxon>asterids</taxon>
        <taxon>lamiids</taxon>
        <taxon>Solanales</taxon>
        <taxon>Solanaceae</taxon>
        <taxon>Solanoideae</taxon>
        <taxon>Datureae</taxon>
        <taxon>Datura</taxon>
    </lineage>
</organism>
<reference evidence="2 3" key="1">
    <citation type="journal article" date="2021" name="BMC Genomics">
        <title>Datura genome reveals duplications of psychoactive alkaloid biosynthetic genes and high mutation rate following tissue culture.</title>
        <authorList>
            <person name="Rajewski A."/>
            <person name="Carter-House D."/>
            <person name="Stajich J."/>
            <person name="Litt A."/>
        </authorList>
    </citation>
    <scope>NUCLEOTIDE SEQUENCE [LARGE SCALE GENOMIC DNA]</scope>
    <source>
        <strain evidence="2">AR-01</strain>
    </source>
</reference>
<proteinExistence type="predicted"/>
<dbReference type="EMBL" id="JACEIK010002452">
    <property type="protein sequence ID" value="MCD9561275.1"/>
    <property type="molecule type" value="Genomic_DNA"/>
</dbReference>
<comment type="caution">
    <text evidence="2">The sequence shown here is derived from an EMBL/GenBank/DDBJ whole genome shotgun (WGS) entry which is preliminary data.</text>
</comment>
<evidence type="ECO:0000313" key="2">
    <source>
        <dbReference type="EMBL" id="MCD9561275.1"/>
    </source>
</evidence>
<feature type="region of interest" description="Disordered" evidence="1">
    <location>
        <begin position="14"/>
        <end position="37"/>
    </location>
</feature>